<evidence type="ECO:0000313" key="1">
    <source>
        <dbReference type="EMBL" id="JAD26225.1"/>
    </source>
</evidence>
<organism evidence="1">
    <name type="scientific">Arundo donax</name>
    <name type="common">Giant reed</name>
    <name type="synonym">Donax arundinaceus</name>
    <dbReference type="NCBI Taxonomy" id="35708"/>
    <lineage>
        <taxon>Eukaryota</taxon>
        <taxon>Viridiplantae</taxon>
        <taxon>Streptophyta</taxon>
        <taxon>Embryophyta</taxon>
        <taxon>Tracheophyta</taxon>
        <taxon>Spermatophyta</taxon>
        <taxon>Magnoliopsida</taxon>
        <taxon>Liliopsida</taxon>
        <taxon>Poales</taxon>
        <taxon>Poaceae</taxon>
        <taxon>PACMAD clade</taxon>
        <taxon>Arundinoideae</taxon>
        <taxon>Arundineae</taxon>
        <taxon>Arundo</taxon>
    </lineage>
</organism>
<protein>
    <submittedName>
        <fullName evidence="1">Uncharacterized protein</fullName>
    </submittedName>
</protein>
<reference evidence="1" key="2">
    <citation type="journal article" date="2015" name="Data Brief">
        <title>Shoot transcriptome of the giant reed, Arundo donax.</title>
        <authorList>
            <person name="Barrero R.A."/>
            <person name="Guerrero F.D."/>
            <person name="Moolhuijzen P."/>
            <person name="Goolsby J.A."/>
            <person name="Tidwell J."/>
            <person name="Bellgard S.E."/>
            <person name="Bellgard M.I."/>
        </authorList>
    </citation>
    <scope>NUCLEOTIDE SEQUENCE</scope>
    <source>
        <tissue evidence="1">Shoot tissue taken approximately 20 cm above the soil surface</tissue>
    </source>
</reference>
<name>A0A0A8YMC5_ARUDO</name>
<proteinExistence type="predicted"/>
<dbReference type="EMBL" id="GBRH01271670">
    <property type="protein sequence ID" value="JAD26225.1"/>
    <property type="molecule type" value="Transcribed_RNA"/>
</dbReference>
<accession>A0A0A8YMC5</accession>
<reference evidence="1" key="1">
    <citation type="submission" date="2014-09" db="EMBL/GenBank/DDBJ databases">
        <authorList>
            <person name="Magalhaes I.L.F."/>
            <person name="Oliveira U."/>
            <person name="Santos F.R."/>
            <person name="Vidigal T.H.D.A."/>
            <person name="Brescovit A.D."/>
            <person name="Santos A.J."/>
        </authorList>
    </citation>
    <scope>NUCLEOTIDE SEQUENCE</scope>
    <source>
        <tissue evidence="1">Shoot tissue taken approximately 20 cm above the soil surface</tissue>
    </source>
</reference>
<dbReference type="AlphaFoldDB" id="A0A0A8YMC5"/>
<sequence length="31" mass="3901">MLPHPYCGNFLWFQQQFMNLNQTRDSDRREQ</sequence>